<proteinExistence type="predicted"/>
<dbReference type="RefSeq" id="WP_170073173.1">
    <property type="nucleotide sequence ID" value="NZ_PVTR01000002.1"/>
</dbReference>
<comment type="caution">
    <text evidence="1">The sequence shown here is derived from an EMBL/GenBank/DDBJ whole genome shotgun (WGS) entry which is preliminary data.</text>
</comment>
<evidence type="ECO:0000313" key="1">
    <source>
        <dbReference type="EMBL" id="PRY89905.1"/>
    </source>
</evidence>
<organism evidence="1 2">
    <name type="scientific">Mongoliibacter ruber</name>
    <dbReference type="NCBI Taxonomy" id="1750599"/>
    <lineage>
        <taxon>Bacteria</taxon>
        <taxon>Pseudomonadati</taxon>
        <taxon>Bacteroidota</taxon>
        <taxon>Cytophagia</taxon>
        <taxon>Cytophagales</taxon>
        <taxon>Cyclobacteriaceae</taxon>
        <taxon>Mongoliibacter</taxon>
    </lineage>
</organism>
<protein>
    <submittedName>
        <fullName evidence="1">Uncharacterized protein</fullName>
    </submittedName>
</protein>
<dbReference type="EMBL" id="PVTR01000002">
    <property type="protein sequence ID" value="PRY89905.1"/>
    <property type="molecule type" value="Genomic_DNA"/>
</dbReference>
<evidence type="ECO:0000313" key="2">
    <source>
        <dbReference type="Proteomes" id="UP000238157"/>
    </source>
</evidence>
<gene>
    <name evidence="1" type="ORF">CLW00_102381</name>
</gene>
<accession>A0A2T0WT79</accession>
<name>A0A2T0WT79_9BACT</name>
<reference evidence="1 2" key="1">
    <citation type="submission" date="2018-03" db="EMBL/GenBank/DDBJ databases">
        <title>Genomic Encyclopedia of Archaeal and Bacterial Type Strains, Phase II (KMG-II): from individual species to whole genera.</title>
        <authorList>
            <person name="Goeker M."/>
        </authorList>
    </citation>
    <scope>NUCLEOTIDE SEQUENCE [LARGE SCALE GENOMIC DNA]</scope>
    <source>
        <strain evidence="1 2">DSM 27929</strain>
    </source>
</reference>
<dbReference type="Proteomes" id="UP000238157">
    <property type="component" value="Unassembled WGS sequence"/>
</dbReference>
<keyword evidence="2" id="KW-1185">Reference proteome</keyword>
<dbReference type="AlphaFoldDB" id="A0A2T0WT79"/>
<sequence>MAKKKRIKELAEEFDFVEGYGGISEDIVFGTNIGCGGGNKKKEKKSEAK</sequence>